<name>A0AAV3YJT1_9GAST</name>
<accession>A0AAV3YJT1</accession>
<sequence>FDCAYLMGKPHILRSSGTFLSRVRAQSPAPWPDGGPENLRPSPGKVSVAVRTFACRFQSGFSTLCGTNVPVPEAEKKIYSQASLGALGETHTSKKRMNTMVYIAQHNIANSTSPLETDVLIVHVFNRCT</sequence>
<evidence type="ECO:0000256" key="1">
    <source>
        <dbReference type="SAM" id="MobiDB-lite"/>
    </source>
</evidence>
<dbReference type="AlphaFoldDB" id="A0AAV3YJT1"/>
<feature type="region of interest" description="Disordered" evidence="1">
    <location>
        <begin position="24"/>
        <end position="43"/>
    </location>
</feature>
<proteinExistence type="predicted"/>
<protein>
    <submittedName>
        <fullName evidence="2">Uncharacterized protein</fullName>
    </submittedName>
</protein>
<keyword evidence="3" id="KW-1185">Reference proteome</keyword>
<organism evidence="2 3">
    <name type="scientific">Plakobranchus ocellatus</name>
    <dbReference type="NCBI Taxonomy" id="259542"/>
    <lineage>
        <taxon>Eukaryota</taxon>
        <taxon>Metazoa</taxon>
        <taxon>Spiralia</taxon>
        <taxon>Lophotrochozoa</taxon>
        <taxon>Mollusca</taxon>
        <taxon>Gastropoda</taxon>
        <taxon>Heterobranchia</taxon>
        <taxon>Euthyneura</taxon>
        <taxon>Panpulmonata</taxon>
        <taxon>Sacoglossa</taxon>
        <taxon>Placobranchoidea</taxon>
        <taxon>Plakobranchidae</taxon>
        <taxon>Plakobranchus</taxon>
    </lineage>
</organism>
<reference evidence="2 3" key="1">
    <citation type="journal article" date="2021" name="Elife">
        <title>Chloroplast acquisition without the gene transfer in kleptoplastic sea slugs, Plakobranchus ocellatus.</title>
        <authorList>
            <person name="Maeda T."/>
            <person name="Takahashi S."/>
            <person name="Yoshida T."/>
            <person name="Shimamura S."/>
            <person name="Takaki Y."/>
            <person name="Nagai Y."/>
            <person name="Toyoda A."/>
            <person name="Suzuki Y."/>
            <person name="Arimoto A."/>
            <person name="Ishii H."/>
            <person name="Satoh N."/>
            <person name="Nishiyama T."/>
            <person name="Hasebe M."/>
            <person name="Maruyama T."/>
            <person name="Minagawa J."/>
            <person name="Obokata J."/>
            <person name="Shigenobu S."/>
        </authorList>
    </citation>
    <scope>NUCLEOTIDE SEQUENCE [LARGE SCALE GENOMIC DNA]</scope>
</reference>
<comment type="caution">
    <text evidence="2">The sequence shown here is derived from an EMBL/GenBank/DDBJ whole genome shotgun (WGS) entry which is preliminary data.</text>
</comment>
<evidence type="ECO:0000313" key="2">
    <source>
        <dbReference type="EMBL" id="GFN82646.1"/>
    </source>
</evidence>
<evidence type="ECO:0000313" key="3">
    <source>
        <dbReference type="Proteomes" id="UP000735302"/>
    </source>
</evidence>
<dbReference type="EMBL" id="BLXT01001025">
    <property type="protein sequence ID" value="GFN82646.1"/>
    <property type="molecule type" value="Genomic_DNA"/>
</dbReference>
<dbReference type="Proteomes" id="UP000735302">
    <property type="component" value="Unassembled WGS sequence"/>
</dbReference>
<gene>
    <name evidence="2" type="ORF">PoB_000915200</name>
</gene>
<feature type="non-terminal residue" evidence="2">
    <location>
        <position position="1"/>
    </location>
</feature>